<protein>
    <submittedName>
        <fullName evidence="8">Serine/threonine protein kinase</fullName>
    </submittedName>
</protein>
<evidence type="ECO:0000259" key="7">
    <source>
        <dbReference type="PROSITE" id="PS50011"/>
    </source>
</evidence>
<proteinExistence type="predicted"/>
<dbReference type="InterPro" id="IPR017441">
    <property type="entry name" value="Protein_kinase_ATP_BS"/>
</dbReference>
<dbReference type="InterPro" id="IPR008271">
    <property type="entry name" value="Ser/Thr_kinase_AS"/>
</dbReference>
<dbReference type="PANTHER" id="PTHR43289:SF34">
    <property type="entry name" value="SERINE_THREONINE-PROTEIN KINASE YBDM-RELATED"/>
    <property type="match status" value="1"/>
</dbReference>
<keyword evidence="2 5" id="KW-0547">Nucleotide-binding</keyword>
<feature type="domain" description="Protein kinase" evidence="7">
    <location>
        <begin position="28"/>
        <end position="281"/>
    </location>
</feature>
<keyword evidence="1" id="KW-0808">Transferase</keyword>
<dbReference type="GO" id="GO:0005524">
    <property type="term" value="F:ATP binding"/>
    <property type="evidence" value="ECO:0007669"/>
    <property type="project" value="UniProtKB-UniRule"/>
</dbReference>
<feature type="region of interest" description="Disordered" evidence="6">
    <location>
        <begin position="300"/>
        <end position="345"/>
    </location>
</feature>
<dbReference type="CDD" id="cd14014">
    <property type="entry name" value="STKc_PknB_like"/>
    <property type="match status" value="1"/>
</dbReference>
<evidence type="ECO:0000256" key="5">
    <source>
        <dbReference type="PROSITE-ProRule" id="PRU10141"/>
    </source>
</evidence>
<evidence type="ECO:0000256" key="6">
    <source>
        <dbReference type="SAM" id="MobiDB-lite"/>
    </source>
</evidence>
<dbReference type="PROSITE" id="PS50011">
    <property type="entry name" value="PROTEIN_KINASE_DOM"/>
    <property type="match status" value="1"/>
</dbReference>
<reference evidence="9" key="1">
    <citation type="submission" date="2017-06" db="EMBL/GenBank/DDBJ databases">
        <authorList>
            <person name="Varghese N."/>
            <person name="Submissions S."/>
        </authorList>
    </citation>
    <scope>NUCLEOTIDE SEQUENCE [LARGE SCALE GENOMIC DNA]</scope>
    <source>
        <strain evidence="9">DSM 44485</strain>
    </source>
</reference>
<organism evidence="8 9">
    <name type="scientific">Actinomadura mexicana</name>
    <dbReference type="NCBI Taxonomy" id="134959"/>
    <lineage>
        <taxon>Bacteria</taxon>
        <taxon>Bacillati</taxon>
        <taxon>Actinomycetota</taxon>
        <taxon>Actinomycetes</taxon>
        <taxon>Streptosporangiales</taxon>
        <taxon>Thermomonosporaceae</taxon>
        <taxon>Actinomadura</taxon>
    </lineage>
</organism>
<dbReference type="EMBL" id="FZNP01000002">
    <property type="protein sequence ID" value="SNR36145.1"/>
    <property type="molecule type" value="Genomic_DNA"/>
</dbReference>
<name>A0A238VP76_9ACTN</name>
<dbReference type="PANTHER" id="PTHR43289">
    <property type="entry name" value="MITOGEN-ACTIVATED PROTEIN KINASE KINASE KINASE 20-RELATED"/>
    <property type="match status" value="1"/>
</dbReference>
<keyword evidence="9" id="KW-1185">Reference proteome</keyword>
<dbReference type="Proteomes" id="UP000198420">
    <property type="component" value="Unassembled WGS sequence"/>
</dbReference>
<dbReference type="Gene3D" id="3.30.200.20">
    <property type="entry name" value="Phosphorylase Kinase, domain 1"/>
    <property type="match status" value="1"/>
</dbReference>
<evidence type="ECO:0000313" key="8">
    <source>
        <dbReference type="EMBL" id="SNR36145.1"/>
    </source>
</evidence>
<dbReference type="RefSeq" id="WP_089310469.1">
    <property type="nucleotide sequence ID" value="NZ_FZNP01000002.1"/>
</dbReference>
<dbReference type="PROSITE" id="PS00107">
    <property type="entry name" value="PROTEIN_KINASE_ATP"/>
    <property type="match status" value="1"/>
</dbReference>
<evidence type="ECO:0000256" key="4">
    <source>
        <dbReference type="ARBA" id="ARBA00022840"/>
    </source>
</evidence>
<accession>A0A238VP76</accession>
<sequence>MTVPLPADGPPGRAAPLGPKDPRWFGAYRTVGVLGEGGMGKVYAGRARDGRLVAIKAIRAELARNEDFRARFRREAASAVRVPAYVTAEVLAADPDAPVPYLVTEYIDGPSLQELVAGGAPLHGAELHQLAVAVATALRGIHAVGIMHRDLKPGNVLLSRLGPRVIDFGIARTPEATRITAKGQAMGTPAYMAPEQLLDDPRPASDVFAWGAVMVFAATGHRPFGGDTVKAVIGQIMHDEPDLRGLPGNLRVAVSAAMRKDAGARPTASRLLEMLGSADALTAGALTADGPAADPVELTRSETAVRSSARPAPVDRTTTDTPTARLPDAFSKSGHVPSKPRRRPGRLLPTLLLPVLVAGGLYVWTHRPAGSAGPVVTAVNVTVDDPRPRCGDEVDVTGTLVTDGASGEIPYQWWRSDEDAPEPPRRQAVAKGRTRATVHLLWRVHGTGRHRFTATLTVLGEHALQDTASFTYSCAR</sequence>
<dbReference type="PROSITE" id="PS00108">
    <property type="entry name" value="PROTEIN_KINASE_ST"/>
    <property type="match status" value="1"/>
</dbReference>
<evidence type="ECO:0000313" key="9">
    <source>
        <dbReference type="Proteomes" id="UP000198420"/>
    </source>
</evidence>
<dbReference type="OrthoDB" id="4326323at2"/>
<dbReference type="AlphaFoldDB" id="A0A238VP76"/>
<evidence type="ECO:0000256" key="1">
    <source>
        <dbReference type="ARBA" id="ARBA00022679"/>
    </source>
</evidence>
<keyword evidence="8" id="KW-0723">Serine/threonine-protein kinase</keyword>
<dbReference type="Pfam" id="PF00069">
    <property type="entry name" value="Pkinase"/>
    <property type="match status" value="1"/>
</dbReference>
<dbReference type="InterPro" id="IPR000719">
    <property type="entry name" value="Prot_kinase_dom"/>
</dbReference>
<feature type="binding site" evidence="5">
    <location>
        <position position="56"/>
    </location>
    <ligand>
        <name>ATP</name>
        <dbReference type="ChEBI" id="CHEBI:30616"/>
    </ligand>
</feature>
<evidence type="ECO:0000256" key="2">
    <source>
        <dbReference type="ARBA" id="ARBA00022741"/>
    </source>
</evidence>
<keyword evidence="3 8" id="KW-0418">Kinase</keyword>
<dbReference type="InterPro" id="IPR011009">
    <property type="entry name" value="Kinase-like_dom_sf"/>
</dbReference>
<dbReference type="SUPFAM" id="SSF56112">
    <property type="entry name" value="Protein kinase-like (PK-like)"/>
    <property type="match status" value="1"/>
</dbReference>
<dbReference type="Gene3D" id="1.10.510.10">
    <property type="entry name" value="Transferase(Phosphotransferase) domain 1"/>
    <property type="match status" value="1"/>
</dbReference>
<dbReference type="GO" id="GO:0004674">
    <property type="term" value="F:protein serine/threonine kinase activity"/>
    <property type="evidence" value="ECO:0007669"/>
    <property type="project" value="UniProtKB-KW"/>
</dbReference>
<dbReference type="SMART" id="SM00220">
    <property type="entry name" value="S_TKc"/>
    <property type="match status" value="1"/>
</dbReference>
<keyword evidence="4 5" id="KW-0067">ATP-binding</keyword>
<gene>
    <name evidence="8" type="ORF">SAMN06265355_102164</name>
</gene>
<evidence type="ECO:0000256" key="3">
    <source>
        <dbReference type="ARBA" id="ARBA00022777"/>
    </source>
</evidence>